<keyword evidence="2 4" id="KW-0732">Signal</keyword>
<dbReference type="PANTHER" id="PTHR24369:SF213">
    <property type="entry name" value="INSULIN LIKE GROWTH FACTOR BINDING PROTEIN ACID LABILE SUBUNIT"/>
    <property type="match status" value="1"/>
</dbReference>
<evidence type="ECO:0000313" key="6">
    <source>
        <dbReference type="Ensembl" id="ENSFHEP00000013654.1"/>
    </source>
</evidence>
<protein>
    <recommendedName>
        <fullName evidence="5">LRRCT domain-containing protein</fullName>
    </recommendedName>
</protein>
<dbReference type="InterPro" id="IPR050541">
    <property type="entry name" value="LRR_TM_domain-containing"/>
</dbReference>
<dbReference type="GeneTree" id="ENSGT00940000157405"/>
<name>A0A3Q2PLE8_FUNHE</name>
<feature type="signal peptide" evidence="4">
    <location>
        <begin position="1"/>
        <end position="23"/>
    </location>
</feature>
<accession>A0A3Q2PLE8</accession>
<dbReference type="Ensembl" id="ENSFHET00000032477.1">
    <property type="protein sequence ID" value="ENSFHEP00000013654.1"/>
    <property type="gene ID" value="ENSFHEG00000015203.1"/>
</dbReference>
<dbReference type="AlphaFoldDB" id="A0A3Q2PLE8"/>
<dbReference type="Pfam" id="PF13855">
    <property type="entry name" value="LRR_8"/>
    <property type="match status" value="1"/>
</dbReference>
<dbReference type="InterPro" id="IPR000483">
    <property type="entry name" value="Cys-rich_flank_reg_C"/>
</dbReference>
<dbReference type="SMART" id="SM00369">
    <property type="entry name" value="LRR_TYP"/>
    <property type="match status" value="3"/>
</dbReference>
<evidence type="ECO:0000313" key="7">
    <source>
        <dbReference type="Proteomes" id="UP000265000"/>
    </source>
</evidence>
<dbReference type="InterPro" id="IPR032675">
    <property type="entry name" value="LRR_dom_sf"/>
</dbReference>
<keyword evidence="1" id="KW-0433">Leucine-rich repeat</keyword>
<evidence type="ECO:0000256" key="2">
    <source>
        <dbReference type="ARBA" id="ARBA00022729"/>
    </source>
</evidence>
<dbReference type="InterPro" id="IPR001611">
    <property type="entry name" value="Leu-rich_rpt"/>
</dbReference>
<dbReference type="SUPFAM" id="SSF52058">
    <property type="entry name" value="L domain-like"/>
    <property type="match status" value="1"/>
</dbReference>
<evidence type="ECO:0000259" key="5">
    <source>
        <dbReference type="SMART" id="SM00082"/>
    </source>
</evidence>
<dbReference type="InterPro" id="IPR003591">
    <property type="entry name" value="Leu-rich_rpt_typical-subtyp"/>
</dbReference>
<sequence>MRRHRRRTCVFLGVLLLFAPCRCLECPLLNLSRSLHNFTALTDLATALRWGGLWGLLRLDLSGNLLALLPPGMFSHVPALQRLLLGNNSLAAVYAGTFSGIERLQMLDLTRNDFEAFTGDALQELERLGNARIFLGSNPYACSCESRDFVTWLNKTKSRVDADAVRCASPEELADARVQGLTVRAIGCVVPVLAEVTDLTLQTRSSAPGTRFLLSLSLSLSFFKPEETARMCRVVASRSVAAVPDPGLRVCRASRLLPDATKTHLEVPGSVDAPSPLKALAAGAASA</sequence>
<keyword evidence="3" id="KW-0677">Repeat</keyword>
<feature type="domain" description="LRRCT" evidence="5">
    <location>
        <begin position="138"/>
        <end position="189"/>
    </location>
</feature>
<feature type="chain" id="PRO_5018616551" description="LRRCT domain-containing protein" evidence="4">
    <location>
        <begin position="24"/>
        <end position="287"/>
    </location>
</feature>
<dbReference type="PANTHER" id="PTHR24369">
    <property type="entry name" value="ANTIGEN BSP, PUTATIVE-RELATED"/>
    <property type="match status" value="1"/>
</dbReference>
<dbReference type="GO" id="GO:0005886">
    <property type="term" value="C:plasma membrane"/>
    <property type="evidence" value="ECO:0007669"/>
    <property type="project" value="TreeGrafter"/>
</dbReference>
<evidence type="ECO:0000256" key="4">
    <source>
        <dbReference type="SAM" id="SignalP"/>
    </source>
</evidence>
<organism evidence="6 7">
    <name type="scientific">Fundulus heteroclitus</name>
    <name type="common">Killifish</name>
    <name type="synonym">Mummichog</name>
    <dbReference type="NCBI Taxonomy" id="8078"/>
    <lineage>
        <taxon>Eukaryota</taxon>
        <taxon>Metazoa</taxon>
        <taxon>Chordata</taxon>
        <taxon>Craniata</taxon>
        <taxon>Vertebrata</taxon>
        <taxon>Euteleostomi</taxon>
        <taxon>Actinopterygii</taxon>
        <taxon>Neopterygii</taxon>
        <taxon>Teleostei</taxon>
        <taxon>Neoteleostei</taxon>
        <taxon>Acanthomorphata</taxon>
        <taxon>Ovalentaria</taxon>
        <taxon>Atherinomorphae</taxon>
        <taxon>Cyprinodontiformes</taxon>
        <taxon>Fundulidae</taxon>
        <taxon>Fundulus</taxon>
    </lineage>
</organism>
<keyword evidence="7" id="KW-1185">Reference proteome</keyword>
<dbReference type="Gene3D" id="3.80.10.10">
    <property type="entry name" value="Ribonuclease Inhibitor"/>
    <property type="match status" value="1"/>
</dbReference>
<evidence type="ECO:0000256" key="3">
    <source>
        <dbReference type="ARBA" id="ARBA00022737"/>
    </source>
</evidence>
<evidence type="ECO:0000256" key="1">
    <source>
        <dbReference type="ARBA" id="ARBA00022614"/>
    </source>
</evidence>
<dbReference type="SMART" id="SM00082">
    <property type="entry name" value="LRRCT"/>
    <property type="match status" value="1"/>
</dbReference>
<dbReference type="STRING" id="8078.ENSFHEP00000013654"/>
<proteinExistence type="predicted"/>
<reference evidence="6" key="2">
    <citation type="submission" date="2025-09" db="UniProtKB">
        <authorList>
            <consortium name="Ensembl"/>
        </authorList>
    </citation>
    <scope>IDENTIFICATION</scope>
</reference>
<dbReference type="Proteomes" id="UP000265000">
    <property type="component" value="Unplaced"/>
</dbReference>
<reference evidence="6" key="1">
    <citation type="submission" date="2025-08" db="UniProtKB">
        <authorList>
            <consortium name="Ensembl"/>
        </authorList>
    </citation>
    <scope>IDENTIFICATION</scope>
</reference>